<evidence type="ECO:0000256" key="3">
    <source>
        <dbReference type="ARBA" id="ARBA00022723"/>
    </source>
</evidence>
<dbReference type="NCBIfam" id="TIGR00516">
    <property type="entry name" value="acpS"/>
    <property type="match status" value="1"/>
</dbReference>
<dbReference type="RefSeq" id="WP_064568583.1">
    <property type="nucleotide sequence ID" value="NZ_CP014007.2"/>
</dbReference>
<dbReference type="Proteomes" id="UP000078227">
    <property type="component" value="Chromosome"/>
</dbReference>
<dbReference type="HAMAP" id="MF_00101">
    <property type="entry name" value="AcpS"/>
    <property type="match status" value="1"/>
</dbReference>
<evidence type="ECO:0000313" key="12">
    <source>
        <dbReference type="Proteomes" id="UP000078227"/>
    </source>
</evidence>
<comment type="cofactor">
    <cofactor evidence="8">
        <name>Mg(2+)</name>
        <dbReference type="ChEBI" id="CHEBI:18420"/>
    </cofactor>
</comment>
<accession>A0AA94H6U2</accession>
<dbReference type="Proteomes" id="UP000182314">
    <property type="component" value="Unassembled WGS sequence"/>
</dbReference>
<dbReference type="InterPro" id="IPR008278">
    <property type="entry name" value="4-PPantetheinyl_Trfase_dom"/>
</dbReference>
<dbReference type="InterPro" id="IPR002582">
    <property type="entry name" value="ACPS"/>
</dbReference>
<dbReference type="SUPFAM" id="SSF56214">
    <property type="entry name" value="4'-phosphopantetheinyl transferase"/>
    <property type="match status" value="1"/>
</dbReference>
<evidence type="ECO:0000256" key="1">
    <source>
        <dbReference type="ARBA" id="ARBA00022516"/>
    </source>
</evidence>
<evidence type="ECO:0000313" key="13">
    <source>
        <dbReference type="Proteomes" id="UP000182314"/>
    </source>
</evidence>
<evidence type="ECO:0000313" key="11">
    <source>
        <dbReference type="EMBL" id="SFD05265.1"/>
    </source>
</evidence>
<comment type="function">
    <text evidence="8">Transfers the 4'-phosphopantetheine moiety from coenzyme A to a Ser of acyl-carrier-protein.</text>
</comment>
<dbReference type="GO" id="GO:0008897">
    <property type="term" value="F:holo-[acyl-carrier-protein] synthase activity"/>
    <property type="evidence" value="ECO:0007669"/>
    <property type="project" value="UniProtKB-UniRule"/>
</dbReference>
<reference evidence="10 12" key="2">
    <citation type="submission" date="2021-03" db="EMBL/GenBank/DDBJ databases">
        <authorList>
            <person name="Li Y."/>
            <person name="Li S."/>
            <person name="Chen M."/>
            <person name="Peng G."/>
            <person name="Tan Z."/>
            <person name="An Q."/>
        </authorList>
    </citation>
    <scope>NUCLEOTIDE SEQUENCE [LARGE SCALE GENOMIC DNA]</scope>
    <source>
        <strain evidence="10 12">Ola 51</strain>
    </source>
</reference>
<keyword evidence="1 8" id="KW-0444">Lipid biosynthesis</keyword>
<protein>
    <recommendedName>
        <fullName evidence="8">Holo-[acyl-carrier-protein] synthase</fullName>
        <shortName evidence="8">Holo-ACP synthase</shortName>
        <ecNumber evidence="8">2.7.8.7</ecNumber>
    </recommendedName>
    <alternativeName>
        <fullName evidence="8">4'-phosphopantetheinyl transferase AcpS</fullName>
    </alternativeName>
</protein>
<keyword evidence="7 8" id="KW-0275">Fatty acid biosynthesis</keyword>
<evidence type="ECO:0000256" key="8">
    <source>
        <dbReference type="HAMAP-Rule" id="MF_00101"/>
    </source>
</evidence>
<keyword evidence="4 8" id="KW-0276">Fatty acid metabolism</keyword>
<dbReference type="Gene3D" id="3.90.470.20">
    <property type="entry name" value="4'-phosphopantetheinyl transferase domain"/>
    <property type="match status" value="1"/>
</dbReference>
<evidence type="ECO:0000313" key="10">
    <source>
        <dbReference type="EMBL" id="ANI84703.1"/>
    </source>
</evidence>
<comment type="catalytic activity">
    <reaction evidence="8">
        <text>apo-[ACP] + CoA = holo-[ACP] + adenosine 3',5'-bisphosphate + H(+)</text>
        <dbReference type="Rhea" id="RHEA:12068"/>
        <dbReference type="Rhea" id="RHEA-COMP:9685"/>
        <dbReference type="Rhea" id="RHEA-COMP:9690"/>
        <dbReference type="ChEBI" id="CHEBI:15378"/>
        <dbReference type="ChEBI" id="CHEBI:29999"/>
        <dbReference type="ChEBI" id="CHEBI:57287"/>
        <dbReference type="ChEBI" id="CHEBI:58343"/>
        <dbReference type="ChEBI" id="CHEBI:64479"/>
        <dbReference type="EC" id="2.7.8.7"/>
    </reaction>
</comment>
<feature type="binding site" evidence="8">
    <location>
        <position position="55"/>
    </location>
    <ligand>
        <name>Mg(2+)</name>
        <dbReference type="ChEBI" id="CHEBI:18420"/>
    </ligand>
</feature>
<keyword evidence="8" id="KW-0963">Cytoplasm</keyword>
<keyword evidence="12" id="KW-1185">Reference proteome</keyword>
<dbReference type="AlphaFoldDB" id="A0AA94H6U2"/>
<evidence type="ECO:0000256" key="2">
    <source>
        <dbReference type="ARBA" id="ARBA00022679"/>
    </source>
</evidence>
<comment type="subcellular location">
    <subcellularLocation>
        <location evidence="8">Cytoplasm</location>
    </subcellularLocation>
</comment>
<keyword evidence="2 8" id="KW-0808">Transferase</keyword>
<reference evidence="11 13" key="1">
    <citation type="submission" date="2016-10" db="EMBL/GenBank/DDBJ databases">
        <authorList>
            <person name="Varghese N."/>
            <person name="Submissions S."/>
        </authorList>
    </citation>
    <scope>NUCLEOTIDE SEQUENCE [LARGE SCALE GENOMIC DNA]</scope>
    <source>
        <strain evidence="11 13">CGMCC 1.7012</strain>
    </source>
</reference>
<dbReference type="EC" id="2.7.8.7" evidence="8"/>
<dbReference type="InterPro" id="IPR004568">
    <property type="entry name" value="Ppantetheine-prot_Trfase_dom"/>
</dbReference>
<keyword evidence="6 8" id="KW-0443">Lipid metabolism</keyword>
<evidence type="ECO:0000256" key="4">
    <source>
        <dbReference type="ARBA" id="ARBA00022832"/>
    </source>
</evidence>
<dbReference type="GO" id="GO:0000287">
    <property type="term" value="F:magnesium ion binding"/>
    <property type="evidence" value="ECO:0007669"/>
    <property type="project" value="UniProtKB-UniRule"/>
</dbReference>
<dbReference type="EMBL" id="FOKO01000005">
    <property type="protein sequence ID" value="SFD05265.1"/>
    <property type="molecule type" value="Genomic_DNA"/>
</dbReference>
<comment type="similarity">
    <text evidence="8">Belongs to the P-Pant transferase superfamily. AcpS family.</text>
</comment>
<keyword evidence="5 8" id="KW-0460">Magnesium</keyword>
<dbReference type="Pfam" id="PF01648">
    <property type="entry name" value="ACPS"/>
    <property type="match status" value="1"/>
</dbReference>
<dbReference type="InterPro" id="IPR037143">
    <property type="entry name" value="4-PPantetheinyl_Trfase_dom_sf"/>
</dbReference>
<evidence type="ECO:0000256" key="6">
    <source>
        <dbReference type="ARBA" id="ARBA00023098"/>
    </source>
</evidence>
<evidence type="ECO:0000256" key="7">
    <source>
        <dbReference type="ARBA" id="ARBA00023160"/>
    </source>
</evidence>
<keyword evidence="3 8" id="KW-0479">Metal-binding</keyword>
<sequence>MRIGTDIVEVARISRAIANGKMDFIERVYTEKEIIKIDPSDINYERASGFWAAKEAVVKAVGCGFRDGIRFHDIEIIHDEYGCPQFVFTGRLKEILAEKGMENVSLSISHCRTHAVATVIIY</sequence>
<organism evidence="11 13">
    <name type="scientific">Kosakonia oryzae</name>
    <dbReference type="NCBI Taxonomy" id="497725"/>
    <lineage>
        <taxon>Bacteria</taxon>
        <taxon>Pseudomonadati</taxon>
        <taxon>Pseudomonadota</taxon>
        <taxon>Gammaproteobacteria</taxon>
        <taxon>Enterobacterales</taxon>
        <taxon>Enterobacteriaceae</taxon>
        <taxon>Kosakonia</taxon>
    </lineage>
</organism>
<name>A0AA94H6U2_9ENTR</name>
<feature type="domain" description="4'-phosphopantetheinyl transferase" evidence="9">
    <location>
        <begin position="2"/>
        <end position="100"/>
    </location>
</feature>
<dbReference type="EMBL" id="CP014007">
    <property type="protein sequence ID" value="ANI84703.1"/>
    <property type="molecule type" value="Genomic_DNA"/>
</dbReference>
<dbReference type="GO" id="GO:0005737">
    <property type="term" value="C:cytoplasm"/>
    <property type="evidence" value="ECO:0007669"/>
    <property type="project" value="UniProtKB-SubCell"/>
</dbReference>
<evidence type="ECO:0000259" key="9">
    <source>
        <dbReference type="Pfam" id="PF01648"/>
    </source>
</evidence>
<dbReference type="KEGG" id="kor:AWR26_22045"/>
<dbReference type="NCBIfam" id="TIGR00556">
    <property type="entry name" value="pantethn_trn"/>
    <property type="match status" value="1"/>
</dbReference>
<evidence type="ECO:0000256" key="5">
    <source>
        <dbReference type="ARBA" id="ARBA00022842"/>
    </source>
</evidence>
<proteinExistence type="inferred from homology"/>
<feature type="binding site" evidence="8">
    <location>
        <position position="6"/>
    </location>
    <ligand>
        <name>Mg(2+)</name>
        <dbReference type="ChEBI" id="CHEBI:18420"/>
    </ligand>
</feature>
<dbReference type="GO" id="GO:0006633">
    <property type="term" value="P:fatty acid biosynthetic process"/>
    <property type="evidence" value="ECO:0007669"/>
    <property type="project" value="UniProtKB-UniRule"/>
</dbReference>
<gene>
    <name evidence="8 10" type="primary">acpS</name>
    <name evidence="10" type="ORF">AWR26_22045</name>
    <name evidence="11" type="ORF">SAMN05216286_4110</name>
</gene>